<dbReference type="AlphaFoldDB" id="A0A0G0TTA8"/>
<evidence type="ECO:0000313" key="4">
    <source>
        <dbReference type="EMBL" id="KKR41102.1"/>
    </source>
</evidence>
<dbReference type="PANTHER" id="PTHR30121">
    <property type="entry name" value="UNCHARACTERIZED PROTEIN YJGR-RELATED"/>
    <property type="match status" value="1"/>
</dbReference>
<dbReference type="InterPro" id="IPR027417">
    <property type="entry name" value="P-loop_NTPase"/>
</dbReference>
<dbReference type="Proteomes" id="UP000034072">
    <property type="component" value="Unassembled WGS sequence"/>
</dbReference>
<sequence>MILIATLIVINSFRTKGSIARALNMSLFSIVLPRETQSSNGPQKQDKELIMVMEQLYSSFTNIHSKGWNKFEYGEPYLSFEMAVHHIGEEIHFYASVPRSFEDIFEKLVHGLYPTAEVAKVKDYNIFNPNGAHVGGYMALKGDAILPFKTYQSLESDPLGLILTAFSKLDGQGEGASMQILIRPSHEDSARKIAGKVARDMQNGAKFSSALSKAQKANSIFNIFFPAKKDENKPAEGPKQITQFDQEVIKSIQTKASKPLFDTDVRVIVSSTDQSRAEQIFNEISNSFVQLSSSDANSVKMNKLKGSYLNKLLFKFAFRVFDNRQSILLSSEELASLMHFPLATTSAPKVKYLNAKPSEPPSDLPREGIVLGVNVYRGQETPVHMPDEDRRRHLYVIGQTGTGKTTILKSLLRQDIENGKGLCLIDPHGEFSEFVLGIIPKERIDDVIYFDPGDISRPMGLNMMEFDPNHSEQKSMVIDELFGIFDKLYDLKTTGGPMFEKYFKNSALLLMDAYEHAFRSNLPDKDSYIPVLADVSRVLVDDAYRAKLLTMEMNPLVSQFWKLEAEKAGGDQSLANMAPYITSKITSFVFNEFLRPVINQPKSAFNFREVMDNGKILVVNLSQGKLGEINAALLGMIVIGKLLMAALSRVDIVDEKQRKDFYLYIDEFQNFSTDSISKILSEARKYRLSLIIAHQFVKQLKENIRNAIFGNVGSIFALRLGPDDAEDPSMKNKFAASFTPQDMTNIANLNAYVSLILNNKVEKPFSLRLETEKVFGAGSREMFDAINNMSKLKYGRPRDEVEAEIKAKFDPVK</sequence>
<feature type="domain" description="Helicase HerA central" evidence="1">
    <location>
        <begin position="387"/>
        <end position="472"/>
    </location>
</feature>
<evidence type="ECO:0000259" key="1">
    <source>
        <dbReference type="Pfam" id="PF01935"/>
    </source>
</evidence>
<protein>
    <recommendedName>
        <fullName evidence="6">AAA+ ATPase domain-containing protein</fullName>
    </recommendedName>
</protein>
<dbReference type="Gene3D" id="3.40.50.300">
    <property type="entry name" value="P-loop containing nucleotide triphosphate hydrolases"/>
    <property type="match status" value="2"/>
</dbReference>
<dbReference type="SUPFAM" id="SSF52540">
    <property type="entry name" value="P-loop containing nucleoside triphosphate hydrolases"/>
    <property type="match status" value="1"/>
</dbReference>
<feature type="domain" description="TraD/TraG TraM recognition site" evidence="2">
    <location>
        <begin position="661"/>
        <end position="719"/>
    </location>
</feature>
<accession>A0A0G0TTA8</accession>
<proteinExistence type="predicted"/>
<dbReference type="PANTHER" id="PTHR30121:SF6">
    <property type="entry name" value="SLR6007 PROTEIN"/>
    <property type="match status" value="1"/>
</dbReference>
<evidence type="ECO:0000313" key="5">
    <source>
        <dbReference type="Proteomes" id="UP000034072"/>
    </source>
</evidence>
<name>A0A0G0TTA8_9BACT</name>
<dbReference type="InterPro" id="IPR002789">
    <property type="entry name" value="HerA_central"/>
</dbReference>
<dbReference type="InterPro" id="IPR058441">
    <property type="entry name" value="DUF8128"/>
</dbReference>
<evidence type="ECO:0000259" key="2">
    <source>
        <dbReference type="Pfam" id="PF12696"/>
    </source>
</evidence>
<dbReference type="InterPro" id="IPR032689">
    <property type="entry name" value="TraG-D_C"/>
</dbReference>
<dbReference type="InterPro" id="IPR051162">
    <property type="entry name" value="T4SS_component"/>
</dbReference>
<dbReference type="EMBL" id="LBXZ01000001">
    <property type="protein sequence ID" value="KKR41102.1"/>
    <property type="molecule type" value="Genomic_DNA"/>
</dbReference>
<comment type="caution">
    <text evidence="4">The sequence shown here is derived from an EMBL/GenBank/DDBJ whole genome shotgun (WGS) entry which is preliminary data.</text>
</comment>
<dbReference type="Pfam" id="PF26449">
    <property type="entry name" value="DUF8128"/>
    <property type="match status" value="1"/>
</dbReference>
<organism evidence="4 5">
    <name type="scientific">Candidatus Yanofskybacteria bacterium GW2011_GWE2_40_11</name>
    <dbReference type="NCBI Taxonomy" id="1619033"/>
    <lineage>
        <taxon>Bacteria</taxon>
        <taxon>Candidatus Yanofskyibacteriota</taxon>
    </lineage>
</organism>
<feature type="domain" description="DUF8128" evidence="3">
    <location>
        <begin position="45"/>
        <end position="350"/>
    </location>
</feature>
<dbReference type="Pfam" id="PF01935">
    <property type="entry name" value="DUF87"/>
    <property type="match status" value="1"/>
</dbReference>
<gene>
    <name evidence="4" type="ORF">UT75_C0001G0006</name>
</gene>
<dbReference type="PATRIC" id="fig|1619033.3.peg.6"/>
<dbReference type="CDD" id="cd01127">
    <property type="entry name" value="TrwB_TraG_TraD_VirD4"/>
    <property type="match status" value="1"/>
</dbReference>
<evidence type="ECO:0008006" key="6">
    <source>
        <dbReference type="Google" id="ProtNLM"/>
    </source>
</evidence>
<dbReference type="Pfam" id="PF12696">
    <property type="entry name" value="TraG-D_C"/>
    <property type="match status" value="1"/>
</dbReference>
<evidence type="ECO:0000259" key="3">
    <source>
        <dbReference type="Pfam" id="PF26449"/>
    </source>
</evidence>
<reference evidence="4 5" key="1">
    <citation type="journal article" date="2015" name="Nature">
        <title>rRNA introns, odd ribosomes, and small enigmatic genomes across a large radiation of phyla.</title>
        <authorList>
            <person name="Brown C.T."/>
            <person name="Hug L.A."/>
            <person name="Thomas B.C."/>
            <person name="Sharon I."/>
            <person name="Castelle C.J."/>
            <person name="Singh A."/>
            <person name="Wilkins M.J."/>
            <person name="Williams K.H."/>
            <person name="Banfield J.F."/>
        </authorList>
    </citation>
    <scope>NUCLEOTIDE SEQUENCE [LARGE SCALE GENOMIC DNA]</scope>
</reference>